<organism evidence="2 3">
    <name type="scientific">Tetranychus urticae</name>
    <name type="common">Two-spotted spider mite</name>
    <dbReference type="NCBI Taxonomy" id="32264"/>
    <lineage>
        <taxon>Eukaryota</taxon>
        <taxon>Metazoa</taxon>
        <taxon>Ecdysozoa</taxon>
        <taxon>Arthropoda</taxon>
        <taxon>Chelicerata</taxon>
        <taxon>Arachnida</taxon>
        <taxon>Acari</taxon>
        <taxon>Acariformes</taxon>
        <taxon>Trombidiformes</taxon>
        <taxon>Prostigmata</taxon>
        <taxon>Eleutherengona</taxon>
        <taxon>Raphignathae</taxon>
        <taxon>Tetranychoidea</taxon>
        <taxon>Tetranychidae</taxon>
        <taxon>Tetranychus</taxon>
    </lineage>
</organism>
<protein>
    <submittedName>
        <fullName evidence="2">Uncharacterized protein</fullName>
    </submittedName>
</protein>
<dbReference type="EMBL" id="CAEY01001893">
    <property type="status" value="NOT_ANNOTATED_CDS"/>
    <property type="molecule type" value="Genomic_DNA"/>
</dbReference>
<dbReference type="AlphaFoldDB" id="T1K9Z1"/>
<reference evidence="3" key="1">
    <citation type="submission" date="2011-08" db="EMBL/GenBank/DDBJ databases">
        <authorList>
            <person name="Rombauts S."/>
        </authorList>
    </citation>
    <scope>NUCLEOTIDE SEQUENCE</scope>
    <source>
        <strain evidence="3">London</strain>
    </source>
</reference>
<reference evidence="2" key="2">
    <citation type="submission" date="2015-06" db="UniProtKB">
        <authorList>
            <consortium name="EnsemblMetazoa"/>
        </authorList>
    </citation>
    <scope>IDENTIFICATION</scope>
</reference>
<dbReference type="HOGENOM" id="CLU_2323346_0_0_1"/>
<evidence type="ECO:0000313" key="3">
    <source>
        <dbReference type="Proteomes" id="UP000015104"/>
    </source>
</evidence>
<keyword evidence="3" id="KW-1185">Reference proteome</keyword>
<keyword evidence="1" id="KW-0812">Transmembrane</keyword>
<feature type="transmembrane region" description="Helical" evidence="1">
    <location>
        <begin position="74"/>
        <end position="93"/>
    </location>
</feature>
<proteinExistence type="predicted"/>
<dbReference type="EnsemblMetazoa" id="tetur07g06680.1">
    <property type="protein sequence ID" value="tetur07g06680.1"/>
    <property type="gene ID" value="tetur07g06680"/>
</dbReference>
<accession>T1K9Z1</accession>
<sequence length="99" mass="11538">MKQKEIIISTKDVLTTEVCFNLAGSCDPIYFLICSLCLTNYVINFEHIDYFLNSTSYKTITIEDIQAYRLFVELLLLFNVILIVISVLMIRAIKRHLKK</sequence>
<name>T1K9Z1_TETUR</name>
<keyword evidence="1" id="KW-1133">Transmembrane helix</keyword>
<keyword evidence="1" id="KW-0472">Membrane</keyword>
<evidence type="ECO:0000256" key="1">
    <source>
        <dbReference type="SAM" id="Phobius"/>
    </source>
</evidence>
<dbReference type="Proteomes" id="UP000015104">
    <property type="component" value="Unassembled WGS sequence"/>
</dbReference>
<evidence type="ECO:0000313" key="2">
    <source>
        <dbReference type="EnsemblMetazoa" id="tetur07g06680.1"/>
    </source>
</evidence>